<dbReference type="GO" id="GO:0022857">
    <property type="term" value="F:transmembrane transporter activity"/>
    <property type="evidence" value="ECO:0007669"/>
    <property type="project" value="InterPro"/>
</dbReference>
<feature type="transmembrane region" description="Helical" evidence="4">
    <location>
        <begin position="121"/>
        <end position="140"/>
    </location>
</feature>
<feature type="transmembrane region" description="Helical" evidence="4">
    <location>
        <begin position="318"/>
        <end position="338"/>
    </location>
</feature>
<dbReference type="CDD" id="cd17353">
    <property type="entry name" value="MFS_OFA_like"/>
    <property type="match status" value="1"/>
</dbReference>
<protein>
    <submittedName>
        <fullName evidence="6">Major Facilitator Superfamily protein</fullName>
    </submittedName>
</protein>
<name>A0A1G5QPM2_9GAMM</name>
<dbReference type="Proteomes" id="UP000199648">
    <property type="component" value="Unassembled WGS sequence"/>
</dbReference>
<organism evidence="6 7">
    <name type="scientific">Thiohalomonas denitrificans</name>
    <dbReference type="NCBI Taxonomy" id="415747"/>
    <lineage>
        <taxon>Bacteria</taxon>
        <taxon>Pseudomonadati</taxon>
        <taxon>Pseudomonadota</taxon>
        <taxon>Gammaproteobacteria</taxon>
        <taxon>Thiohalomonadales</taxon>
        <taxon>Thiohalomonadaceae</taxon>
        <taxon>Thiohalomonas</taxon>
    </lineage>
</organism>
<dbReference type="Gene3D" id="1.20.1250.20">
    <property type="entry name" value="MFS general substrate transporter like domains"/>
    <property type="match status" value="2"/>
</dbReference>
<keyword evidence="2 4" id="KW-1133">Transmembrane helix</keyword>
<evidence type="ECO:0000256" key="3">
    <source>
        <dbReference type="ARBA" id="ARBA00023136"/>
    </source>
</evidence>
<dbReference type="InterPro" id="IPR036259">
    <property type="entry name" value="MFS_trans_sf"/>
</dbReference>
<dbReference type="SUPFAM" id="SSF103473">
    <property type="entry name" value="MFS general substrate transporter"/>
    <property type="match status" value="1"/>
</dbReference>
<feature type="transmembrane region" description="Helical" evidence="4">
    <location>
        <begin position="60"/>
        <end position="81"/>
    </location>
</feature>
<dbReference type="PROSITE" id="PS50850">
    <property type="entry name" value="MFS"/>
    <property type="match status" value="1"/>
</dbReference>
<dbReference type="AlphaFoldDB" id="A0A1G5QPM2"/>
<feature type="transmembrane region" description="Helical" evidence="4">
    <location>
        <begin position="152"/>
        <end position="174"/>
    </location>
</feature>
<dbReference type="Pfam" id="PF07690">
    <property type="entry name" value="MFS_1"/>
    <property type="match status" value="1"/>
</dbReference>
<feature type="transmembrane region" description="Helical" evidence="4">
    <location>
        <begin position="284"/>
        <end position="306"/>
    </location>
</feature>
<feature type="domain" description="Major facilitator superfamily (MFS) profile" evidence="5">
    <location>
        <begin position="19"/>
        <end position="443"/>
    </location>
</feature>
<keyword evidence="7" id="KW-1185">Reference proteome</keyword>
<feature type="transmembrane region" description="Helical" evidence="4">
    <location>
        <begin position="344"/>
        <end position="368"/>
    </location>
</feature>
<feature type="transmembrane region" description="Helical" evidence="4">
    <location>
        <begin position="93"/>
        <end position="115"/>
    </location>
</feature>
<dbReference type="STRING" id="415747.SAMN03097708_02450"/>
<dbReference type="InterPro" id="IPR011701">
    <property type="entry name" value="MFS"/>
</dbReference>
<gene>
    <name evidence="6" type="ORF">SAMN03097708_02450</name>
</gene>
<feature type="transmembrane region" description="Helical" evidence="4">
    <location>
        <begin position="419"/>
        <end position="438"/>
    </location>
</feature>
<sequence length="453" mass="48347">MSFLAKERIVAGPGFNRWLIPPAALAVHLSIGQAYALSVFNLPMSRLLGVTEPAASDWGLTTTVWIFNIAFFFLGISAALFGKWVERVGPRKAMFAAAFCFGGGFFVSALGVYLHQIGLVYLGYGVLGGVGLGIGYLSPVSTLMKWFPDRPGMATGLAIMGFGGGAMLGSPLAVSLMDFYATPLSVGVWETMLTMGAIYFCMIMFGMWNIRIPAPGWRPASMPATSETSASNANGDLPGMEAGQAIRTRQFWLLWIVLCVNVTAGIGILAQASPMIQEMYSTQMTVAAAAGFVGLLSLFNLVGRIFWSSLSDKLGRQWTYTIFLGFGAVLYASVPSLGQFSTPLLFVAAAAIIVSMYGGGFATVPAYLRDLFGMKQVGAIHGRLLTAWSTAAIIGPSLVTYLREFQINAGVAPAEAYSTTMYILAGLLLIGLTANLLIRKCEWPDNSAQRVAA</sequence>
<evidence type="ECO:0000313" key="7">
    <source>
        <dbReference type="Proteomes" id="UP000199648"/>
    </source>
</evidence>
<proteinExistence type="predicted"/>
<dbReference type="PANTHER" id="PTHR11360:SF317">
    <property type="entry name" value="MAJOR FACILITATOR SUPERFAMILY (MFS) PROFILE DOMAIN-CONTAINING PROTEIN-RELATED"/>
    <property type="match status" value="1"/>
</dbReference>
<accession>A0A1G5QPM2</accession>
<evidence type="ECO:0000313" key="6">
    <source>
        <dbReference type="EMBL" id="SCZ63261.1"/>
    </source>
</evidence>
<dbReference type="PANTHER" id="PTHR11360">
    <property type="entry name" value="MONOCARBOXYLATE TRANSPORTER"/>
    <property type="match status" value="1"/>
</dbReference>
<feature type="transmembrane region" description="Helical" evidence="4">
    <location>
        <begin position="251"/>
        <end position="272"/>
    </location>
</feature>
<evidence type="ECO:0000259" key="5">
    <source>
        <dbReference type="PROSITE" id="PS50850"/>
    </source>
</evidence>
<dbReference type="EMBL" id="FMWD01000007">
    <property type="protein sequence ID" value="SCZ63261.1"/>
    <property type="molecule type" value="Genomic_DNA"/>
</dbReference>
<keyword evidence="3 4" id="KW-0472">Membrane</keyword>
<evidence type="ECO:0000256" key="1">
    <source>
        <dbReference type="ARBA" id="ARBA00022692"/>
    </source>
</evidence>
<evidence type="ECO:0000256" key="4">
    <source>
        <dbReference type="SAM" id="Phobius"/>
    </source>
</evidence>
<dbReference type="InterPro" id="IPR050327">
    <property type="entry name" value="Proton-linked_MCT"/>
</dbReference>
<keyword evidence="1 4" id="KW-0812">Transmembrane</keyword>
<feature type="transmembrane region" description="Helical" evidence="4">
    <location>
        <begin position="186"/>
        <end position="208"/>
    </location>
</feature>
<reference evidence="6 7" key="1">
    <citation type="submission" date="2016-10" db="EMBL/GenBank/DDBJ databases">
        <authorList>
            <person name="de Groot N.N."/>
        </authorList>
    </citation>
    <scope>NUCLEOTIDE SEQUENCE [LARGE SCALE GENOMIC DNA]</scope>
    <source>
        <strain evidence="6 7">HLD2</strain>
    </source>
</reference>
<dbReference type="InterPro" id="IPR020846">
    <property type="entry name" value="MFS_dom"/>
</dbReference>
<feature type="transmembrane region" description="Helical" evidence="4">
    <location>
        <begin position="380"/>
        <end position="399"/>
    </location>
</feature>
<evidence type="ECO:0000256" key="2">
    <source>
        <dbReference type="ARBA" id="ARBA00022989"/>
    </source>
</evidence>